<reference evidence="3 4" key="1">
    <citation type="submission" date="2019-02" db="EMBL/GenBank/DDBJ databases">
        <title>Deep-cultivation of Planctomycetes and their phenomic and genomic characterization uncovers novel biology.</title>
        <authorList>
            <person name="Wiegand S."/>
            <person name="Jogler M."/>
            <person name="Boedeker C."/>
            <person name="Pinto D."/>
            <person name="Vollmers J."/>
            <person name="Rivas-Marin E."/>
            <person name="Kohn T."/>
            <person name="Peeters S.H."/>
            <person name="Heuer A."/>
            <person name="Rast P."/>
            <person name="Oberbeckmann S."/>
            <person name="Bunk B."/>
            <person name="Jeske O."/>
            <person name="Meyerdierks A."/>
            <person name="Storesund J.E."/>
            <person name="Kallscheuer N."/>
            <person name="Luecker S."/>
            <person name="Lage O.M."/>
            <person name="Pohl T."/>
            <person name="Merkel B.J."/>
            <person name="Hornburger P."/>
            <person name="Mueller R.-W."/>
            <person name="Bruemmer F."/>
            <person name="Labrenz M."/>
            <person name="Spormann A.M."/>
            <person name="Op den Camp H."/>
            <person name="Overmann J."/>
            <person name="Amann R."/>
            <person name="Jetten M.S.M."/>
            <person name="Mascher T."/>
            <person name="Medema M.H."/>
            <person name="Devos D.P."/>
            <person name="Kaster A.-K."/>
            <person name="Ovreas L."/>
            <person name="Rohde M."/>
            <person name="Galperin M.Y."/>
            <person name="Jogler C."/>
        </authorList>
    </citation>
    <scope>NUCLEOTIDE SEQUENCE [LARGE SCALE GENOMIC DNA]</scope>
    <source>
        <strain evidence="3 4">K23_9</strain>
    </source>
</reference>
<dbReference type="Pfam" id="PF00534">
    <property type="entry name" value="Glycos_transf_1"/>
    <property type="match status" value="1"/>
</dbReference>
<dbReference type="PANTHER" id="PTHR12526:SF636">
    <property type="entry name" value="BLL3647 PROTEIN"/>
    <property type="match status" value="1"/>
</dbReference>
<evidence type="ECO:0000259" key="1">
    <source>
        <dbReference type="Pfam" id="PF00534"/>
    </source>
</evidence>
<dbReference type="RefSeq" id="WP_419189136.1">
    <property type="nucleotide sequence ID" value="NZ_CP036526.1"/>
</dbReference>
<dbReference type="InterPro" id="IPR001296">
    <property type="entry name" value="Glyco_trans_1"/>
</dbReference>
<dbReference type="Proteomes" id="UP000319817">
    <property type="component" value="Chromosome"/>
</dbReference>
<name>A0A517NXP8_9BACT</name>
<evidence type="ECO:0000259" key="2">
    <source>
        <dbReference type="Pfam" id="PF13439"/>
    </source>
</evidence>
<feature type="domain" description="Glycosyl transferase family 1" evidence="1">
    <location>
        <begin position="235"/>
        <end position="386"/>
    </location>
</feature>
<dbReference type="EC" id="2.4.1.11" evidence="3"/>
<protein>
    <submittedName>
        <fullName evidence="3">Glycogen synthase</fullName>
        <ecNumber evidence="3">2.4.1.11</ecNumber>
    </submittedName>
</protein>
<dbReference type="AlphaFoldDB" id="A0A517NXP8"/>
<sequence>MTPQLSTKMSGNNTIVLPESMQDLESGIAAPTDDSCLATSDATPDDALPKQPVKITTRVLHVVNGEHFSGAERVQSHLGRCLPRFGVAADFACVKPGSFSEMVHANKGQWGRCFDTEMTKRFDLRPVLQLKKLVQTENYDLLHAHTPRTAMITSVASRMLGIPWVYHVHSPTARDSARPLANQINAWTEKLSLSNCSHLITVSHSLRDDCIHNGFAEHKVTVVHNGVPEIRPARTATPQPNGEWVIGMIALMRPRKGLDVALDAIAELKDLNVKLRIIGPFETSGYESIVNEQIQRLGIQDRIERVGFVDDVPAELSKLDAMVLPSLFGEGLPMVVLESMAAAVPVIATRVEGTPEAITDGVEGLLAEPNDAGSLSLRIRELATGKYDWTTLSEAAFRRHAAEFSDTAMASGTAKVYDKLLSDKR</sequence>
<dbReference type="EMBL" id="CP036526">
    <property type="protein sequence ID" value="QDT11904.1"/>
    <property type="molecule type" value="Genomic_DNA"/>
</dbReference>
<dbReference type="Pfam" id="PF13439">
    <property type="entry name" value="Glyco_transf_4"/>
    <property type="match status" value="1"/>
</dbReference>
<accession>A0A517NXP8</accession>
<dbReference type="PANTHER" id="PTHR12526">
    <property type="entry name" value="GLYCOSYLTRANSFERASE"/>
    <property type="match status" value="1"/>
</dbReference>
<keyword evidence="3" id="KW-0328">Glycosyltransferase</keyword>
<evidence type="ECO:0000313" key="3">
    <source>
        <dbReference type="EMBL" id="QDT11904.1"/>
    </source>
</evidence>
<dbReference type="GO" id="GO:0004373">
    <property type="term" value="F:alpha-1,4-glucan glucosyltransferase (UDP-glucose donor) activity"/>
    <property type="evidence" value="ECO:0007669"/>
    <property type="project" value="UniProtKB-EC"/>
</dbReference>
<keyword evidence="4" id="KW-1185">Reference proteome</keyword>
<feature type="domain" description="Glycosyltransferase subfamily 4-like N-terminal" evidence="2">
    <location>
        <begin position="69"/>
        <end position="228"/>
    </location>
</feature>
<dbReference type="CDD" id="cd03808">
    <property type="entry name" value="GT4_CapM-like"/>
    <property type="match status" value="1"/>
</dbReference>
<dbReference type="InterPro" id="IPR028098">
    <property type="entry name" value="Glyco_trans_4-like_N"/>
</dbReference>
<organism evidence="3 4">
    <name type="scientific">Stieleria marina</name>
    <dbReference type="NCBI Taxonomy" id="1930275"/>
    <lineage>
        <taxon>Bacteria</taxon>
        <taxon>Pseudomonadati</taxon>
        <taxon>Planctomycetota</taxon>
        <taxon>Planctomycetia</taxon>
        <taxon>Pirellulales</taxon>
        <taxon>Pirellulaceae</taxon>
        <taxon>Stieleria</taxon>
    </lineage>
</organism>
<proteinExistence type="predicted"/>
<dbReference type="Gene3D" id="3.40.50.2000">
    <property type="entry name" value="Glycogen Phosphorylase B"/>
    <property type="match status" value="2"/>
</dbReference>
<dbReference type="SUPFAM" id="SSF53756">
    <property type="entry name" value="UDP-Glycosyltransferase/glycogen phosphorylase"/>
    <property type="match status" value="1"/>
</dbReference>
<gene>
    <name evidence="3" type="ORF">K239x_39060</name>
</gene>
<keyword evidence="3" id="KW-0808">Transferase</keyword>
<evidence type="ECO:0000313" key="4">
    <source>
        <dbReference type="Proteomes" id="UP000319817"/>
    </source>
</evidence>